<dbReference type="Gene3D" id="3.40.50.1360">
    <property type="match status" value="1"/>
</dbReference>
<dbReference type="PANTHER" id="PTHR34294:SF1">
    <property type="entry name" value="TRANSCRIPTIONAL REGULATOR LSRR"/>
    <property type="match status" value="1"/>
</dbReference>
<comment type="similarity">
    <text evidence="1">Belongs to the SorC transcriptional regulatory family.</text>
</comment>
<dbReference type="RefSeq" id="WP_207701884.1">
    <property type="nucleotide sequence ID" value="NZ_JAFREL020000004.1"/>
</dbReference>
<proteinExistence type="inferred from homology"/>
<dbReference type="InterPro" id="IPR007324">
    <property type="entry name" value="Sugar-bd_dom_put"/>
</dbReference>
<gene>
    <name evidence="6" type="ORF">JZO67_004194</name>
</gene>
<dbReference type="SUPFAM" id="SSF100950">
    <property type="entry name" value="NagB/RpiA/CoA transferase-like"/>
    <property type="match status" value="1"/>
</dbReference>
<evidence type="ECO:0000313" key="6">
    <source>
        <dbReference type="EMBL" id="MEO1772212.1"/>
    </source>
</evidence>
<name>A0ABV0EWP5_9ENTE</name>
<keyword evidence="4" id="KW-0804">Transcription</keyword>
<evidence type="ECO:0000259" key="5">
    <source>
        <dbReference type="Pfam" id="PF04198"/>
    </source>
</evidence>
<dbReference type="Pfam" id="PF04198">
    <property type="entry name" value="Sugar-bind"/>
    <property type="match status" value="1"/>
</dbReference>
<evidence type="ECO:0000313" key="7">
    <source>
        <dbReference type="Proteomes" id="UP000664357"/>
    </source>
</evidence>
<evidence type="ECO:0000256" key="2">
    <source>
        <dbReference type="ARBA" id="ARBA00023015"/>
    </source>
</evidence>
<evidence type="ECO:0000256" key="3">
    <source>
        <dbReference type="ARBA" id="ARBA00023125"/>
    </source>
</evidence>
<comment type="caution">
    <text evidence="6">The sequence shown here is derived from an EMBL/GenBank/DDBJ whole genome shotgun (WGS) entry which is preliminary data.</text>
</comment>
<accession>A0ABV0EWP5</accession>
<dbReference type="Proteomes" id="UP000664357">
    <property type="component" value="Unassembled WGS sequence"/>
</dbReference>
<reference evidence="6 7" key="2">
    <citation type="submission" date="2024-02" db="EMBL/GenBank/DDBJ databases">
        <title>The Genome Sequence of Enterococcus sp. DIV0159.</title>
        <authorList>
            <person name="Earl A."/>
            <person name="Manson A."/>
            <person name="Gilmore M."/>
            <person name="Sanders J."/>
            <person name="Shea T."/>
            <person name="Howe W."/>
            <person name="Livny J."/>
            <person name="Cuomo C."/>
            <person name="Neafsey D."/>
            <person name="Birren B."/>
        </authorList>
    </citation>
    <scope>NUCLEOTIDE SEQUENCE [LARGE SCALE GENOMIC DNA]</scope>
    <source>
        <strain evidence="6 7">665A</strain>
    </source>
</reference>
<dbReference type="Gene3D" id="1.10.10.60">
    <property type="entry name" value="Homeodomain-like"/>
    <property type="match status" value="1"/>
</dbReference>
<evidence type="ECO:0000256" key="1">
    <source>
        <dbReference type="ARBA" id="ARBA00010466"/>
    </source>
</evidence>
<feature type="domain" description="Sugar-binding" evidence="5">
    <location>
        <begin position="59"/>
        <end position="313"/>
    </location>
</feature>
<reference evidence="6 7" key="1">
    <citation type="submission" date="2021-03" db="EMBL/GenBank/DDBJ databases">
        <authorList>
            <person name="Gilmore M.S."/>
            <person name="Schwartzman J."/>
            <person name="Van Tyne D."/>
            <person name="Martin M."/>
            <person name="Earl A.M."/>
            <person name="Manson A.L."/>
            <person name="Straub T."/>
            <person name="Salamzade R."/>
            <person name="Saavedra J."/>
            <person name="Lebreton F."/>
            <person name="Prichula J."/>
            <person name="Schaufler K."/>
            <person name="Gaca A."/>
            <person name="Sgardioli B."/>
            <person name="Wagenaar J."/>
            <person name="Strong T."/>
        </authorList>
    </citation>
    <scope>NUCLEOTIDE SEQUENCE [LARGE SCALE GENOMIC DNA]</scope>
    <source>
        <strain evidence="6 7">665A</strain>
    </source>
</reference>
<dbReference type="PANTHER" id="PTHR34294">
    <property type="entry name" value="TRANSCRIPTIONAL REGULATOR-RELATED"/>
    <property type="match status" value="1"/>
</dbReference>
<organism evidence="6 7">
    <name type="scientific">Candidatus Enterococcus ferrettii</name>
    <dbReference type="NCBI Taxonomy" id="2815324"/>
    <lineage>
        <taxon>Bacteria</taxon>
        <taxon>Bacillati</taxon>
        <taxon>Bacillota</taxon>
        <taxon>Bacilli</taxon>
        <taxon>Lactobacillales</taxon>
        <taxon>Enterococcaceae</taxon>
        <taxon>Enterococcus</taxon>
    </lineage>
</organism>
<keyword evidence="3" id="KW-0238">DNA-binding</keyword>
<keyword evidence="2" id="KW-0805">Transcription regulation</keyword>
<dbReference type="EMBL" id="JAFREL020000004">
    <property type="protein sequence ID" value="MEO1772212.1"/>
    <property type="molecule type" value="Genomic_DNA"/>
</dbReference>
<dbReference type="InterPro" id="IPR037171">
    <property type="entry name" value="NagB/RpiA_transferase-like"/>
</dbReference>
<evidence type="ECO:0000256" key="4">
    <source>
        <dbReference type="ARBA" id="ARBA00023163"/>
    </source>
</evidence>
<protein>
    <recommendedName>
        <fullName evidence="5">Sugar-binding domain-containing protein</fullName>
    </recommendedName>
</protein>
<sequence>MDKNREKLLIKVAYLYYIEEKKQSEISLELNINQATVSRLIQEAKEREIVKIEIKDDAYTNLIKLERYVQKKYRLRNVLIVSSTKKMTETEKSFAVAKEAALHLKQIINNDSIVGFASGKTLERMIGSLQIVKTTNATFVPLVGAPGHSNSKYHVNAIVYDIAKQFDGRSIFINATAIQEDKRTRDDIVHSKYFEEITDYWKKLDIALVGIGESLNYPIRHWRELLTEEDVTDLRLCEATAECCCTFVNPDGKIIKNDLYKRKIGIDLALLSNTPHSIAVVQGKQKAVSVLAFLKTDYINTLVIDDETMAEILRRDNDPFLKHLD</sequence>
<keyword evidence="7" id="KW-1185">Reference proteome</keyword>
<dbReference type="InterPro" id="IPR051054">
    <property type="entry name" value="SorC_transcr_regulators"/>
</dbReference>